<keyword evidence="2" id="KW-0456">Lyase</keyword>
<dbReference type="InterPro" id="IPR029066">
    <property type="entry name" value="PLP-binding_barrel"/>
</dbReference>
<dbReference type="Pfam" id="PF14031">
    <property type="entry name" value="D-ser_dehydrat"/>
    <property type="match status" value="1"/>
</dbReference>
<gene>
    <name evidence="4" type="ORF">JQM67_09950</name>
</gene>
<dbReference type="InterPro" id="IPR042208">
    <property type="entry name" value="D-ser_dehydrat-like_sf"/>
</dbReference>
<comment type="caution">
    <text evidence="4">The sequence shown here is derived from an EMBL/GenBank/DDBJ whole genome shotgun (WGS) entry which is preliminary data.</text>
</comment>
<dbReference type="SUPFAM" id="SSF51419">
    <property type="entry name" value="PLP-binding barrel"/>
    <property type="match status" value="1"/>
</dbReference>
<dbReference type="InterPro" id="IPR026956">
    <property type="entry name" value="D-ser_dehydrat-like_dom"/>
</dbReference>
<keyword evidence="5" id="KW-1185">Reference proteome</keyword>
<sequence>MQTKTYALENAGEILSPALIYYADLIRENTRRAIEIAGGANRLWPHVKSHKMKKLIEMQMEMGIVRFKCATLAEAEMTASCGAEHVLLAYPLVGPNIPAFVTLAKRFPETKFYALGDDLSCLRALDKEALRQDADLGFFLDVNMGMNRTGIETARLYDFVNALGKTERIVFSGLHCYDGHVHTTDLLQREAEVTEMVSDIADVLDRLSADGIDVPMIIAGGSPSFPCHAANPDVFLSPGTVFLWDSGYLKNYPDLPFTPAAAVLTRVISHPAGGIFTLDLGCKGIASDPAGARGVVVGLEHAEALFQSEEHWTWRMLPGFEAERPAIGTVFYVIPTHICPTTALYSAALVAENGRITDRWTVDARR</sequence>
<dbReference type="PANTHER" id="PTHR28004:SF2">
    <property type="entry name" value="D-SERINE DEHYDRATASE"/>
    <property type="match status" value="1"/>
</dbReference>
<name>A0ABS9CPP2_9FIRM</name>
<dbReference type="Pfam" id="PF01168">
    <property type="entry name" value="Ala_racemase_N"/>
    <property type="match status" value="1"/>
</dbReference>
<dbReference type="Gene3D" id="2.40.37.20">
    <property type="entry name" value="D-serine dehydratase-like domain"/>
    <property type="match status" value="1"/>
</dbReference>
<proteinExistence type="inferred from homology"/>
<feature type="domain" description="D-serine dehydratase-like" evidence="3">
    <location>
        <begin position="260"/>
        <end position="352"/>
    </location>
</feature>
<dbReference type="EMBL" id="JAFBIT010000003">
    <property type="protein sequence ID" value="MCF2652923.1"/>
    <property type="molecule type" value="Genomic_DNA"/>
</dbReference>
<dbReference type="InterPro" id="IPR001608">
    <property type="entry name" value="Ala_racemase_N"/>
</dbReference>
<accession>A0ABS9CPP2</accession>
<dbReference type="PANTHER" id="PTHR28004">
    <property type="entry name" value="ZGC:162816-RELATED"/>
    <property type="match status" value="1"/>
</dbReference>
<reference evidence="4 5" key="1">
    <citation type="submission" date="2020-12" db="EMBL/GenBank/DDBJ databases">
        <title>Whole genome sequences of gut porcine anaerobes.</title>
        <authorList>
            <person name="Kubasova T."/>
            <person name="Jahodarova E."/>
            <person name="Rychlik I."/>
        </authorList>
    </citation>
    <scope>NUCLEOTIDE SEQUENCE [LARGE SCALE GENOMIC DNA]</scope>
    <source>
        <strain evidence="4 5">An867</strain>
    </source>
</reference>
<dbReference type="RefSeq" id="WP_235323962.1">
    <property type="nucleotide sequence ID" value="NZ_JAFBIT010000003.1"/>
</dbReference>
<dbReference type="Proteomes" id="UP001299220">
    <property type="component" value="Unassembled WGS sequence"/>
</dbReference>
<organism evidence="4 5">
    <name type="scientific">Anaeromassilibacillus senegalensis</name>
    <dbReference type="NCBI Taxonomy" id="1673717"/>
    <lineage>
        <taxon>Bacteria</taxon>
        <taxon>Bacillati</taxon>
        <taxon>Bacillota</taxon>
        <taxon>Clostridia</taxon>
        <taxon>Eubacteriales</taxon>
        <taxon>Acutalibacteraceae</taxon>
        <taxon>Anaeromassilibacillus</taxon>
    </lineage>
</organism>
<comment type="similarity">
    <text evidence="1">Belongs to the DSD1 family.</text>
</comment>
<dbReference type="InterPro" id="IPR051466">
    <property type="entry name" value="D-amino_acid_metab_enzyme"/>
</dbReference>
<dbReference type="Gene3D" id="3.20.20.10">
    <property type="entry name" value="Alanine racemase"/>
    <property type="match status" value="1"/>
</dbReference>
<protein>
    <submittedName>
        <fullName evidence="4">D-TA family PLP-dependent enzyme</fullName>
    </submittedName>
</protein>
<evidence type="ECO:0000313" key="5">
    <source>
        <dbReference type="Proteomes" id="UP001299220"/>
    </source>
</evidence>
<evidence type="ECO:0000313" key="4">
    <source>
        <dbReference type="EMBL" id="MCF2652923.1"/>
    </source>
</evidence>
<evidence type="ECO:0000256" key="1">
    <source>
        <dbReference type="ARBA" id="ARBA00005323"/>
    </source>
</evidence>
<evidence type="ECO:0000256" key="2">
    <source>
        <dbReference type="ARBA" id="ARBA00023239"/>
    </source>
</evidence>
<evidence type="ECO:0000259" key="3">
    <source>
        <dbReference type="SMART" id="SM01119"/>
    </source>
</evidence>
<dbReference type="SMART" id="SM01119">
    <property type="entry name" value="D-ser_dehydrat"/>
    <property type="match status" value="1"/>
</dbReference>
<dbReference type="CDD" id="cd06821">
    <property type="entry name" value="PLPDE_III_D-TA"/>
    <property type="match status" value="1"/>
</dbReference>